<proteinExistence type="predicted"/>
<protein>
    <submittedName>
        <fullName evidence="1">Uncharacterized protein</fullName>
    </submittedName>
</protein>
<dbReference type="RefSeq" id="WP_146791130.1">
    <property type="nucleotide sequence ID" value="NZ_BAABIO010000003.1"/>
</dbReference>
<accession>A0A5B8UN65</accession>
<evidence type="ECO:0000313" key="2">
    <source>
        <dbReference type="Proteomes" id="UP000321204"/>
    </source>
</evidence>
<gene>
    <name evidence="1" type="ORF">FSB75_20100</name>
</gene>
<dbReference type="KEGG" id="fgg:FSB75_20100"/>
<name>A0A5B8UN65_9BACT</name>
<sequence>MKALRMHAGCLLVNVLARYAVGVMGQRIVEIAFGKKTKKTKKKKRCRNEFLYGGSPAQRGFKIDLRKDIISHPTLPEQVEGDRRLLPLGRLFNAVPNAEECDATGAQ</sequence>
<evidence type="ECO:0000313" key="1">
    <source>
        <dbReference type="EMBL" id="QEC58111.1"/>
    </source>
</evidence>
<organism evidence="1 2">
    <name type="scientific">Flavisolibacter ginsenosidimutans</name>
    <dbReference type="NCBI Taxonomy" id="661481"/>
    <lineage>
        <taxon>Bacteria</taxon>
        <taxon>Pseudomonadati</taxon>
        <taxon>Bacteroidota</taxon>
        <taxon>Chitinophagia</taxon>
        <taxon>Chitinophagales</taxon>
        <taxon>Chitinophagaceae</taxon>
        <taxon>Flavisolibacter</taxon>
    </lineage>
</organism>
<dbReference type="AlphaFoldDB" id="A0A5B8UN65"/>
<reference evidence="1 2" key="1">
    <citation type="journal article" date="2015" name="Int. J. Syst. Evol. Microbiol.">
        <title>Flavisolibacter ginsenosidimutans sp. nov., with ginsenoside-converting activity isolated from soil used for cultivating ginseng.</title>
        <authorList>
            <person name="Zhao Y."/>
            <person name="Liu Q."/>
            <person name="Kang M.S."/>
            <person name="Jin F."/>
            <person name="Yu H."/>
            <person name="Im W.T."/>
        </authorList>
    </citation>
    <scope>NUCLEOTIDE SEQUENCE [LARGE SCALE GENOMIC DNA]</scope>
    <source>
        <strain evidence="1 2">Gsoil 636</strain>
    </source>
</reference>
<dbReference type="Proteomes" id="UP000321204">
    <property type="component" value="Chromosome"/>
</dbReference>
<keyword evidence="2" id="KW-1185">Reference proteome</keyword>
<dbReference type="EMBL" id="CP042433">
    <property type="protein sequence ID" value="QEC58111.1"/>
    <property type="molecule type" value="Genomic_DNA"/>
</dbReference>